<gene>
    <name evidence="2" type="ORF">PCOR1329_LOCUS8446</name>
</gene>
<proteinExistence type="predicted"/>
<protein>
    <recommendedName>
        <fullName evidence="4">Activator of Hsp90 ATPase N-terminal domain-containing protein</fullName>
    </recommendedName>
</protein>
<evidence type="ECO:0008006" key="4">
    <source>
        <dbReference type="Google" id="ProtNLM"/>
    </source>
</evidence>
<comment type="caution">
    <text evidence="2">The sequence shown here is derived from an EMBL/GenBank/DDBJ whole genome shotgun (WGS) entry which is preliminary data.</text>
</comment>
<organism evidence="2 3">
    <name type="scientific">Prorocentrum cordatum</name>
    <dbReference type="NCBI Taxonomy" id="2364126"/>
    <lineage>
        <taxon>Eukaryota</taxon>
        <taxon>Sar</taxon>
        <taxon>Alveolata</taxon>
        <taxon>Dinophyceae</taxon>
        <taxon>Prorocentrales</taxon>
        <taxon>Prorocentraceae</taxon>
        <taxon>Prorocentrum</taxon>
    </lineage>
</organism>
<keyword evidence="3" id="KW-1185">Reference proteome</keyword>
<reference evidence="2" key="1">
    <citation type="submission" date="2023-10" db="EMBL/GenBank/DDBJ databases">
        <authorList>
            <person name="Chen Y."/>
            <person name="Shah S."/>
            <person name="Dougan E. K."/>
            <person name="Thang M."/>
            <person name="Chan C."/>
        </authorList>
    </citation>
    <scope>NUCLEOTIDE SEQUENCE [LARGE SCALE GENOMIC DNA]</scope>
</reference>
<name>A0ABN9Q794_9DINO</name>
<feature type="region of interest" description="Disordered" evidence="1">
    <location>
        <begin position="1"/>
        <end position="38"/>
    </location>
</feature>
<sequence>MAKRFDIHSPAGGAAKQSRTEFPLNTMDGAEADPEVEVVEDTEDQDMKAMMKIEARDEANSAKQTALEAKMTACGVEEDMKRIKKIMITKEWMEEAIRAFGKTTTEEEITRMIQDSLSKMNLGSMRPHPSTHALTSTVVVVGGLKGYSFKAASEWIDKLIKSLEVYKDKEGEEFKGLVFAKFANETGAAEAVKIMREKVMQENVGKEAHERIWCDIEAPIDVRVCTGFLRNFRSQLIEWKFSPECIEIDRPNATLKVQGEEVIKVKVGGGDFQVEWVKEEWAQWQELQSSSEFALVLQTAKDRLAKSRGKTTREAGKGPGK</sequence>
<dbReference type="Proteomes" id="UP001189429">
    <property type="component" value="Unassembled WGS sequence"/>
</dbReference>
<evidence type="ECO:0000313" key="2">
    <source>
        <dbReference type="EMBL" id="CAK0800242.1"/>
    </source>
</evidence>
<evidence type="ECO:0000256" key="1">
    <source>
        <dbReference type="SAM" id="MobiDB-lite"/>
    </source>
</evidence>
<accession>A0ABN9Q794</accession>
<evidence type="ECO:0000313" key="3">
    <source>
        <dbReference type="Proteomes" id="UP001189429"/>
    </source>
</evidence>
<dbReference type="EMBL" id="CAUYUJ010002320">
    <property type="protein sequence ID" value="CAK0800242.1"/>
    <property type="molecule type" value="Genomic_DNA"/>
</dbReference>